<feature type="transmembrane region" description="Helical" evidence="1">
    <location>
        <begin position="190"/>
        <end position="207"/>
    </location>
</feature>
<reference evidence="4" key="3">
    <citation type="submission" date="2006-07" db="EMBL/GenBank/DDBJ databases">
        <authorList>
            <person name="Buell R."/>
        </authorList>
    </citation>
    <scope>NUCLEOTIDE SEQUENCE</scope>
</reference>
<gene>
    <name evidence="4" type="ordered locus">LOC_Os10g35080</name>
</gene>
<evidence type="ECO:0008006" key="5">
    <source>
        <dbReference type="Google" id="ProtNLM"/>
    </source>
</evidence>
<evidence type="ECO:0000259" key="2">
    <source>
        <dbReference type="Pfam" id="PF06882"/>
    </source>
</evidence>
<sequence length="250" mass="28633">MRWLTSSACGGRHLLHAASGPHVLVVETRHAQHHEKPPRHQSACLSRRRLHHAAHVVRTGVSGSRLPHKRGGSPTSLSYTVASANSARKLRRHRSTKPPSHLSLRPVTIHRYIPTIAKTNVPSLGGNTLAPAGDERLEALVLTGWGEAWNYHQNVRFSVKSMYLALINNGYIERNKIVWKLKMPLKIKIFMWYLLKGVVIFKATYWLRFWAKLQKCKDDGEFMKVVCRKLETTVMQIFANHGWRFTNRLE</sequence>
<accession>Q7XD39</accession>
<keyword evidence="1" id="KW-0472">Membrane</keyword>
<dbReference type="AlphaFoldDB" id="Q7XD39"/>
<proteinExistence type="predicted"/>
<dbReference type="Pfam" id="PF06882">
    <property type="entry name" value="DUF1263"/>
    <property type="match status" value="1"/>
</dbReference>
<keyword evidence="1" id="KW-0812">Transmembrane</keyword>
<protein>
    <recommendedName>
        <fullName evidence="5">Reverse transcriptase zinc-binding domain-containing protein</fullName>
    </recommendedName>
</protein>
<feature type="domain" description="DUF1263" evidence="2">
    <location>
        <begin position="116"/>
        <end position="148"/>
    </location>
</feature>
<evidence type="ECO:0000313" key="4">
    <source>
        <dbReference type="EMBL" id="AAP54409.2"/>
    </source>
</evidence>
<dbReference type="Pfam" id="PF13966">
    <property type="entry name" value="zf-RVT"/>
    <property type="match status" value="1"/>
</dbReference>
<evidence type="ECO:0000256" key="1">
    <source>
        <dbReference type="SAM" id="Phobius"/>
    </source>
</evidence>
<name>Q7XD39_ORYSJ</name>
<keyword evidence="1" id="KW-1133">Transmembrane helix</keyword>
<reference evidence="4" key="1">
    <citation type="journal article" date="2003" name="Science">
        <title>In-depth view of structure, activity, and evolution of rice chromosome 10.</title>
        <authorList>
            <consortium name="Rice Chromosome 10 Sequencing Consortium"/>
        </authorList>
    </citation>
    <scope>NUCLEOTIDE SEQUENCE [LARGE SCALE GENOMIC DNA]</scope>
</reference>
<dbReference type="EMBL" id="DP000086">
    <property type="protein sequence ID" value="AAP54409.2"/>
    <property type="molecule type" value="Genomic_DNA"/>
</dbReference>
<feature type="domain" description="Reverse transcriptase zinc-binding" evidence="3">
    <location>
        <begin position="157"/>
        <end position="216"/>
    </location>
</feature>
<reference evidence="4" key="2">
    <citation type="submission" date="2003-05" db="EMBL/GenBank/DDBJ databases">
        <authorList>
            <person name="Buell C.R."/>
            <person name="Wing R.A."/>
            <person name="McCombie W.R."/>
            <person name="Messing J."/>
            <person name="Yuan Q."/>
            <person name="Ouyang S."/>
        </authorList>
    </citation>
    <scope>NUCLEOTIDE SEQUENCE</scope>
</reference>
<dbReference type="InterPro" id="IPR010685">
    <property type="entry name" value="DUF1263"/>
</dbReference>
<evidence type="ECO:0000259" key="3">
    <source>
        <dbReference type="Pfam" id="PF13966"/>
    </source>
</evidence>
<dbReference type="InterPro" id="IPR026960">
    <property type="entry name" value="RVT-Znf"/>
</dbReference>
<organism evidence="4">
    <name type="scientific">Oryza sativa subsp. japonica</name>
    <name type="common">Rice</name>
    <dbReference type="NCBI Taxonomy" id="39947"/>
    <lineage>
        <taxon>Eukaryota</taxon>
        <taxon>Viridiplantae</taxon>
        <taxon>Streptophyta</taxon>
        <taxon>Embryophyta</taxon>
        <taxon>Tracheophyta</taxon>
        <taxon>Spermatophyta</taxon>
        <taxon>Magnoliopsida</taxon>
        <taxon>Liliopsida</taxon>
        <taxon>Poales</taxon>
        <taxon>Poaceae</taxon>
        <taxon>BOP clade</taxon>
        <taxon>Oryzoideae</taxon>
        <taxon>Oryzeae</taxon>
        <taxon>Oryzinae</taxon>
        <taxon>Oryza</taxon>
        <taxon>Oryza sativa</taxon>
    </lineage>
</organism>